<proteinExistence type="predicted"/>
<dbReference type="EMBL" id="AP022575">
    <property type="protein sequence ID" value="BBX74792.1"/>
    <property type="molecule type" value="Genomic_DNA"/>
</dbReference>
<dbReference type="AlphaFoldDB" id="A0A7I7MSM5"/>
<protein>
    <submittedName>
        <fullName evidence="2">Uncharacterized protein</fullName>
    </submittedName>
</protein>
<evidence type="ECO:0000313" key="2">
    <source>
        <dbReference type="EMBL" id="BBX74792.1"/>
    </source>
</evidence>
<dbReference type="InterPro" id="IPR019710">
    <property type="entry name" value="DUF4226"/>
</dbReference>
<organism evidence="2 3">
    <name type="scientific">Mycobacterium shinjukuense</name>
    <dbReference type="NCBI Taxonomy" id="398694"/>
    <lineage>
        <taxon>Bacteria</taxon>
        <taxon>Bacillati</taxon>
        <taxon>Actinomycetota</taxon>
        <taxon>Actinomycetes</taxon>
        <taxon>Mycobacteriales</taxon>
        <taxon>Mycobacteriaceae</taxon>
        <taxon>Mycobacterium</taxon>
    </lineage>
</organism>
<gene>
    <name evidence="2" type="ORF">MSHI_26980</name>
</gene>
<sequence length="214" mass="23552">MAAQRRAAPVKAIAFIARPSRDRRGGAARREVLLAVMSDYSLGVPDETGHGAGAARARESALTQHVGVSAQADRAVLPTPRRAYESLAVGRRRLDANPRNRLRIRCHSALPAEGVGGVPGAWPGPGQGRQNVPSRARERGIPLATRRRLRVVLRHDKYGVLHIRAKHGRQWQDVADARWPSAGNWRYLADYTIGATLAYSERVEYNQDNDTFAV</sequence>
<reference evidence="2 3" key="1">
    <citation type="journal article" date="2019" name="Emerg. Microbes Infect.">
        <title>Comprehensive subspecies identification of 175 nontuberculous mycobacteria species based on 7547 genomic profiles.</title>
        <authorList>
            <person name="Matsumoto Y."/>
            <person name="Kinjo T."/>
            <person name="Motooka D."/>
            <person name="Nabeya D."/>
            <person name="Jung N."/>
            <person name="Uechi K."/>
            <person name="Horii T."/>
            <person name="Iida T."/>
            <person name="Fujita J."/>
            <person name="Nakamura S."/>
        </authorList>
    </citation>
    <scope>NUCLEOTIDE SEQUENCE [LARGE SCALE GENOMIC DNA]</scope>
    <source>
        <strain evidence="2 3">JCM 14233</strain>
    </source>
</reference>
<feature type="compositionally biased region" description="Gly residues" evidence="1">
    <location>
        <begin position="117"/>
        <end position="127"/>
    </location>
</feature>
<accession>A0A7I7MSM5</accession>
<feature type="region of interest" description="Disordered" evidence="1">
    <location>
        <begin position="117"/>
        <end position="136"/>
    </location>
</feature>
<dbReference type="Pfam" id="PF10774">
    <property type="entry name" value="DUF4226"/>
    <property type="match status" value="1"/>
</dbReference>
<name>A0A7I7MSM5_9MYCO</name>
<keyword evidence="3" id="KW-1185">Reference proteome</keyword>
<dbReference type="Proteomes" id="UP000467236">
    <property type="component" value="Chromosome"/>
</dbReference>
<evidence type="ECO:0000313" key="3">
    <source>
        <dbReference type="Proteomes" id="UP000467236"/>
    </source>
</evidence>
<evidence type="ECO:0000256" key="1">
    <source>
        <dbReference type="SAM" id="MobiDB-lite"/>
    </source>
</evidence>
<dbReference type="KEGG" id="mshj:MSHI_26980"/>